<gene>
    <name evidence="1" type="ORF">E9228_001219</name>
</gene>
<sequence length="104" mass="11388">MTTSSPHPSDTRYLRVVRRPERRFLFAVGGFTWEVSSGAGESVVVDTAGLRAALGIAPDGPRNDEQHCRSRAIELFDAGDREHWVQYPFGGTATTDEVLGDPGR</sequence>
<evidence type="ECO:0000313" key="1">
    <source>
        <dbReference type="EMBL" id="NII40583.1"/>
    </source>
</evidence>
<evidence type="ECO:0000313" key="2">
    <source>
        <dbReference type="Proteomes" id="UP001318300"/>
    </source>
</evidence>
<dbReference type="EMBL" id="JAAOYO010000002">
    <property type="protein sequence ID" value="NII40583.1"/>
    <property type="molecule type" value="Genomic_DNA"/>
</dbReference>
<organism evidence="1 2">
    <name type="scientific">Curtobacterium salicis</name>
    <dbReference type="NCBI Taxonomy" id="1779862"/>
    <lineage>
        <taxon>Bacteria</taxon>
        <taxon>Bacillati</taxon>
        <taxon>Actinomycetota</taxon>
        <taxon>Actinomycetes</taxon>
        <taxon>Micrococcales</taxon>
        <taxon>Microbacteriaceae</taxon>
        <taxon>Curtobacterium</taxon>
    </lineage>
</organism>
<keyword evidence="2" id="KW-1185">Reference proteome</keyword>
<dbReference type="RefSeq" id="WP_166779687.1">
    <property type="nucleotide sequence ID" value="NZ_JAAOYO010000002.1"/>
</dbReference>
<proteinExistence type="predicted"/>
<protein>
    <submittedName>
        <fullName evidence="1">Uncharacterized protein</fullName>
    </submittedName>
</protein>
<dbReference type="Proteomes" id="UP001318300">
    <property type="component" value="Unassembled WGS sequence"/>
</dbReference>
<comment type="caution">
    <text evidence="1">The sequence shown here is derived from an EMBL/GenBank/DDBJ whole genome shotgun (WGS) entry which is preliminary data.</text>
</comment>
<accession>A0ABX0T6M1</accession>
<name>A0ABX0T6M1_9MICO</name>
<reference evidence="1 2" key="1">
    <citation type="submission" date="2020-03" db="EMBL/GenBank/DDBJ databases">
        <title>Above-ground endophytic microbial communities from plants in different locations in the United States.</title>
        <authorList>
            <person name="Frank C."/>
        </authorList>
    </citation>
    <scope>NUCLEOTIDE SEQUENCE [LARGE SCALE GENOMIC DNA]</scope>
    <source>
        <strain evidence="1 2">WW7</strain>
    </source>
</reference>